<dbReference type="Gene3D" id="2.60.40.10">
    <property type="entry name" value="Immunoglobulins"/>
    <property type="match status" value="5"/>
</dbReference>
<gene>
    <name evidence="6" type="ORF">KR76_19945</name>
</gene>
<evidence type="ECO:0000313" key="7">
    <source>
        <dbReference type="Proteomes" id="UP000030300"/>
    </source>
</evidence>
<evidence type="ECO:0000256" key="4">
    <source>
        <dbReference type="SAM" id="MobiDB-lite"/>
    </source>
</evidence>
<dbReference type="CDD" id="cd00063">
    <property type="entry name" value="FN3"/>
    <property type="match status" value="5"/>
</dbReference>
<evidence type="ECO:0000256" key="3">
    <source>
        <dbReference type="ARBA" id="ARBA00023326"/>
    </source>
</evidence>
<dbReference type="PANTHER" id="PTHR13817:SF73">
    <property type="entry name" value="FIBRONECTIN TYPE-III DOMAIN-CONTAINING PROTEIN"/>
    <property type="match status" value="1"/>
</dbReference>
<dbReference type="InterPro" id="IPR013783">
    <property type="entry name" value="Ig-like_fold"/>
</dbReference>
<accession>A0A0A1DPJ8</accession>
<sequence length="922" mass="89074">MVFTFRKPGLTALAASVAAAAAVVVAAPTATAVPASSPCLDGTAPALASTVSCTSAGDYVLGVPAGTTDVDVAVVGAGGGAGYPARSHVGGNGAEVSGTLTLPAGTAYLKVVVGAAGAGNNHGYGYGGGGSGLMALDAGHNLIAKLAIAGAGGGGAYNGDGGNAGSAGTSENAALAAPGQPGIGGTGGAGGTGNYAAGSAGASNNPGSPTVAAGGAGGTYPNNSAGGSGGGGYGGGGGGATGNQGILNIYEAGGGGGSSLASGYLTNAAIGVKPGTGGVQLPGLVAGDGATGSVTLTFNGLARPGAPTGVTATPLDRAAKVSFTPPVSDGGSPITSYTVSASPGTATATCPGSPCTVEDLDNGTAYTFTVRATTENGDSAESEPSAPVTPATKPGAPTGVAAQPGDGEAQVTFTAPVSNGGAAITSYTVSASPGTATATCPGSPCTVEDLDNGTAYTFTVRATNDAGQSDPSASSAAVTPSGLPRVPTAVSAAPQDGAARVSFTPPLDNGGAAITSYTVSATPGTATVTCPGSPCTVEGLDNGTAYTFTVRAANANGDSGESDPSAAVTPVAVPGVPTHVAAEPGDGDADVFFTAPGKDGGSPITSYTVTAAPGDATATCPGSPCRVEGLTNGTAYTFTVHASNDQGDSAESDPSAAVTPTGVPGAPTGVSAKPGDRRLVVSFSAPGDGGSPITAYVVTVQPGGVTTTCAASPCTVGGLTNGKAYTVTVRATNAQGDSPESAPSTAATPVAPVAPVRWYRDPLTKAERQKLAPVPAHPARTRGPLRATKALYRTRNGTLAVPARQVRGHQLAARQGVQLTELFRFDSARLTPAGRQQLVVLARSLENVRALTCEGYADYAGSVRRERILSKQRAKAVCAFLEGKRPGLTTRAVGIGPERPAMIGGTAHRRDANRRVALLVRR</sequence>
<dbReference type="PROSITE" id="PS50853">
    <property type="entry name" value="FN3"/>
    <property type="match status" value="5"/>
</dbReference>
<keyword evidence="7" id="KW-1185">Reference proteome</keyword>
<dbReference type="Proteomes" id="UP000030300">
    <property type="component" value="Chromosome"/>
</dbReference>
<dbReference type="KEGG" id="psim:KR76_19945"/>
<dbReference type="InterPro" id="IPR006665">
    <property type="entry name" value="OmpA-like"/>
</dbReference>
<dbReference type="EMBL" id="CP009896">
    <property type="protein sequence ID" value="AIY18463.1"/>
    <property type="molecule type" value="Genomic_DNA"/>
</dbReference>
<evidence type="ECO:0000256" key="1">
    <source>
        <dbReference type="ARBA" id="ARBA00022737"/>
    </source>
</evidence>
<dbReference type="SMART" id="SM00060">
    <property type="entry name" value="FN3"/>
    <property type="match status" value="5"/>
</dbReference>
<dbReference type="GeneID" id="96612635"/>
<dbReference type="PANTHER" id="PTHR13817">
    <property type="entry name" value="TITIN"/>
    <property type="match status" value="1"/>
</dbReference>
<dbReference type="SUPFAM" id="SSF49265">
    <property type="entry name" value="Fibronectin type III"/>
    <property type="match status" value="3"/>
</dbReference>
<proteinExistence type="predicted"/>
<dbReference type="GO" id="GO:0000272">
    <property type="term" value="P:polysaccharide catabolic process"/>
    <property type="evidence" value="ECO:0007669"/>
    <property type="project" value="UniProtKB-KW"/>
</dbReference>
<dbReference type="RefSeq" id="WP_052138905.1">
    <property type="nucleotide sequence ID" value="NZ_BJMC01000022.1"/>
</dbReference>
<dbReference type="Pfam" id="PF00041">
    <property type="entry name" value="fn3"/>
    <property type="match status" value="5"/>
</dbReference>
<feature type="region of interest" description="Disordered" evidence="4">
    <location>
        <begin position="374"/>
        <end position="406"/>
    </location>
</feature>
<dbReference type="STRING" id="2045.KR76_19945"/>
<dbReference type="GO" id="GO:0016798">
    <property type="term" value="F:hydrolase activity, acting on glycosyl bonds"/>
    <property type="evidence" value="ECO:0007669"/>
    <property type="project" value="UniProtKB-KW"/>
</dbReference>
<protein>
    <submittedName>
        <fullName evidence="6">PE family protein</fullName>
    </submittedName>
</protein>
<feature type="region of interest" description="Disordered" evidence="4">
    <location>
        <begin position="644"/>
        <end position="671"/>
    </location>
</feature>
<evidence type="ECO:0000256" key="5">
    <source>
        <dbReference type="SAM" id="SignalP"/>
    </source>
</evidence>
<keyword evidence="5" id="KW-0732">Signal</keyword>
<keyword evidence="3" id="KW-0624">Polysaccharide degradation</keyword>
<feature type="chain" id="PRO_5010410183" evidence="5">
    <location>
        <begin position="33"/>
        <end position="922"/>
    </location>
</feature>
<reference evidence="6 7" key="1">
    <citation type="journal article" date="2015" name="Genome Announc.">
        <title>Complete Genome Sequence of Steroid-Transforming Nocardioides simplex VKM Ac-2033D.</title>
        <authorList>
            <person name="Shtratnikova V.Y."/>
            <person name="Schelkunov M.I."/>
            <person name="Pekov Y.A."/>
            <person name="Fokina V.V."/>
            <person name="Logacheva M.D."/>
            <person name="Sokolov S.L."/>
            <person name="Bragin E.Y."/>
            <person name="Ashapkin V.V."/>
            <person name="Donova M.V."/>
        </authorList>
    </citation>
    <scope>NUCLEOTIDE SEQUENCE [LARGE SCALE GENOMIC DNA]</scope>
    <source>
        <strain evidence="6 7">VKM Ac-2033D</strain>
    </source>
</reference>
<feature type="region of interest" description="Disordered" evidence="4">
    <location>
        <begin position="464"/>
        <end position="496"/>
    </location>
</feature>
<dbReference type="PROSITE" id="PS51123">
    <property type="entry name" value="OMPA_2"/>
    <property type="match status" value="1"/>
</dbReference>
<keyword evidence="2" id="KW-0326">Glycosidase</keyword>
<keyword evidence="1" id="KW-0677">Repeat</keyword>
<feature type="signal peptide" evidence="5">
    <location>
        <begin position="1"/>
        <end position="32"/>
    </location>
</feature>
<evidence type="ECO:0000313" key="6">
    <source>
        <dbReference type="EMBL" id="AIY18463.1"/>
    </source>
</evidence>
<keyword evidence="2" id="KW-0378">Hydrolase</keyword>
<dbReference type="Pfam" id="PF00691">
    <property type="entry name" value="OmpA"/>
    <property type="match status" value="1"/>
</dbReference>
<name>A0A0A1DPJ8_NOCSI</name>
<dbReference type="AlphaFoldDB" id="A0A0A1DPJ8"/>
<dbReference type="InterPro" id="IPR050964">
    <property type="entry name" value="Striated_Muscle_Regulatory"/>
</dbReference>
<dbReference type="Gene3D" id="3.30.1330.60">
    <property type="entry name" value="OmpA-like domain"/>
    <property type="match status" value="1"/>
</dbReference>
<dbReference type="InterPro" id="IPR003961">
    <property type="entry name" value="FN3_dom"/>
</dbReference>
<dbReference type="CDD" id="cd07185">
    <property type="entry name" value="OmpA_C-like"/>
    <property type="match status" value="1"/>
</dbReference>
<dbReference type="HOGENOM" id="CLU_316385_0_0_11"/>
<dbReference type="OrthoDB" id="5241356at2"/>
<keyword evidence="3" id="KW-0119">Carbohydrate metabolism</keyword>
<feature type="compositionally biased region" description="Polar residues" evidence="4">
    <location>
        <begin position="464"/>
        <end position="478"/>
    </location>
</feature>
<dbReference type="SUPFAM" id="SSF103088">
    <property type="entry name" value="OmpA-like"/>
    <property type="match status" value="1"/>
</dbReference>
<dbReference type="InterPro" id="IPR036737">
    <property type="entry name" value="OmpA-like_sf"/>
</dbReference>
<organism evidence="6 7">
    <name type="scientific">Nocardioides simplex</name>
    <name type="common">Arthrobacter simplex</name>
    <dbReference type="NCBI Taxonomy" id="2045"/>
    <lineage>
        <taxon>Bacteria</taxon>
        <taxon>Bacillati</taxon>
        <taxon>Actinomycetota</taxon>
        <taxon>Actinomycetes</taxon>
        <taxon>Propionibacteriales</taxon>
        <taxon>Nocardioidaceae</taxon>
        <taxon>Pimelobacter</taxon>
    </lineage>
</organism>
<dbReference type="GO" id="GO:0016020">
    <property type="term" value="C:membrane"/>
    <property type="evidence" value="ECO:0007669"/>
    <property type="project" value="UniProtKB-UniRule"/>
</dbReference>
<dbReference type="InterPro" id="IPR036116">
    <property type="entry name" value="FN3_sf"/>
</dbReference>
<evidence type="ECO:0000256" key="2">
    <source>
        <dbReference type="ARBA" id="ARBA00023295"/>
    </source>
</evidence>
<dbReference type="eggNOG" id="COG4733">
    <property type="taxonomic scope" value="Bacteria"/>
</dbReference>